<name>A0A0E0CUU7_9ORYZ</name>
<sequence>MVMTELSAPIISFRAYASMKNLYGEN</sequence>
<keyword evidence="2" id="KW-1185">Reference proteome</keyword>
<dbReference type="AlphaFoldDB" id="A0A0E0CUU7"/>
<organism evidence="1">
    <name type="scientific">Oryza meridionalis</name>
    <dbReference type="NCBI Taxonomy" id="40149"/>
    <lineage>
        <taxon>Eukaryota</taxon>
        <taxon>Viridiplantae</taxon>
        <taxon>Streptophyta</taxon>
        <taxon>Embryophyta</taxon>
        <taxon>Tracheophyta</taxon>
        <taxon>Spermatophyta</taxon>
        <taxon>Magnoliopsida</taxon>
        <taxon>Liliopsida</taxon>
        <taxon>Poales</taxon>
        <taxon>Poaceae</taxon>
        <taxon>BOP clade</taxon>
        <taxon>Oryzoideae</taxon>
        <taxon>Oryzeae</taxon>
        <taxon>Oryzinae</taxon>
        <taxon>Oryza</taxon>
    </lineage>
</organism>
<accession>A0A0E0CUU7</accession>
<reference evidence="1" key="1">
    <citation type="submission" date="2015-04" db="UniProtKB">
        <authorList>
            <consortium name="EnsemblPlants"/>
        </authorList>
    </citation>
    <scope>IDENTIFICATION</scope>
</reference>
<dbReference type="HOGENOM" id="CLU_3417653_0_0_1"/>
<reference evidence="1" key="2">
    <citation type="submission" date="2018-05" db="EMBL/GenBank/DDBJ databases">
        <title>OmerRS3 (Oryza meridionalis Reference Sequence Version 3).</title>
        <authorList>
            <person name="Zhang J."/>
            <person name="Kudrna D."/>
            <person name="Lee S."/>
            <person name="Talag J."/>
            <person name="Welchert J."/>
            <person name="Wing R.A."/>
        </authorList>
    </citation>
    <scope>NUCLEOTIDE SEQUENCE [LARGE SCALE GENOMIC DNA]</scope>
    <source>
        <strain evidence="1">cv. OR44</strain>
    </source>
</reference>
<dbReference type="Gramene" id="OMERI03G02780.1">
    <property type="protein sequence ID" value="OMERI03G02780.1"/>
    <property type="gene ID" value="OMERI03G02780"/>
</dbReference>
<proteinExistence type="predicted"/>
<protein>
    <submittedName>
        <fullName evidence="1">Uncharacterized protein</fullName>
    </submittedName>
</protein>
<dbReference type="EnsemblPlants" id="OMERI03G02780.1">
    <property type="protein sequence ID" value="OMERI03G02780.1"/>
    <property type="gene ID" value="OMERI03G02780"/>
</dbReference>
<dbReference type="Proteomes" id="UP000008021">
    <property type="component" value="Chromosome 3"/>
</dbReference>
<evidence type="ECO:0000313" key="2">
    <source>
        <dbReference type="Proteomes" id="UP000008021"/>
    </source>
</evidence>
<evidence type="ECO:0000313" key="1">
    <source>
        <dbReference type="EnsemblPlants" id="OMERI03G02780.1"/>
    </source>
</evidence>